<keyword evidence="3" id="KW-1185">Reference proteome</keyword>
<evidence type="ECO:0000256" key="1">
    <source>
        <dbReference type="SAM" id="Coils"/>
    </source>
</evidence>
<reference evidence="2 3" key="1">
    <citation type="submission" date="2021-05" db="EMBL/GenBank/DDBJ databases">
        <authorList>
            <person name="Kumar R."/>
            <person name="Kumar A."/>
            <person name="Mukhia S."/>
        </authorList>
    </citation>
    <scope>NUCLEOTIDE SEQUENCE [LARGE SCALE GENOMIC DNA]</scope>
    <source>
        <strain evidence="2 3">ERMR7:08</strain>
    </source>
</reference>
<keyword evidence="1" id="KW-0175">Coiled coil</keyword>
<dbReference type="RefSeq" id="WP_281534807.1">
    <property type="nucleotide sequence ID" value="NZ_CP075584.1"/>
</dbReference>
<evidence type="ECO:0000313" key="2">
    <source>
        <dbReference type="EMBL" id="WBM80177.1"/>
    </source>
</evidence>
<sequence>MSTSERQLIRAAMERLLAGDPIRSDGALTIVSLAEEAGLKRHYLTHKHTDLRDEFYARVRAQGKVPESEVKLRQQLKGVEARLEAARRQLQVATQERDALLRLNNLLATENRQLTAAHREPNSIIPFNSRRDR</sequence>
<dbReference type="Proteomes" id="UP001212421">
    <property type="component" value="Chromosome"/>
</dbReference>
<feature type="coiled-coil region" evidence="1">
    <location>
        <begin position="69"/>
        <end position="103"/>
    </location>
</feature>
<name>A0ABY7NCC9_9MICO</name>
<protein>
    <recommendedName>
        <fullName evidence="4">TetR family transcriptional regulator</fullName>
    </recommendedName>
</protein>
<organism evidence="2 3">
    <name type="scientific">Cryobacterium breve</name>
    <dbReference type="NCBI Taxonomy" id="1259258"/>
    <lineage>
        <taxon>Bacteria</taxon>
        <taxon>Bacillati</taxon>
        <taxon>Actinomycetota</taxon>
        <taxon>Actinomycetes</taxon>
        <taxon>Micrococcales</taxon>
        <taxon>Microbacteriaceae</taxon>
        <taxon>Cryobacterium</taxon>
    </lineage>
</organism>
<evidence type="ECO:0008006" key="4">
    <source>
        <dbReference type="Google" id="ProtNLM"/>
    </source>
</evidence>
<evidence type="ECO:0000313" key="3">
    <source>
        <dbReference type="Proteomes" id="UP001212421"/>
    </source>
</evidence>
<gene>
    <name evidence="2" type="ORF">KIV56_00890</name>
</gene>
<accession>A0ABY7NCC9</accession>
<proteinExistence type="predicted"/>
<dbReference type="EMBL" id="CP075584">
    <property type="protein sequence ID" value="WBM80177.1"/>
    <property type="molecule type" value="Genomic_DNA"/>
</dbReference>